<dbReference type="PROSITE" id="PS51094">
    <property type="entry name" value="PTS_EIIA_TYPE_2"/>
    <property type="match status" value="1"/>
</dbReference>
<dbReference type="SUPFAM" id="SSF55804">
    <property type="entry name" value="Phoshotransferase/anion transport protein"/>
    <property type="match status" value="1"/>
</dbReference>
<dbReference type="RefSeq" id="WP_376801973.1">
    <property type="nucleotide sequence ID" value="NZ_DBNB01000034.1"/>
</dbReference>
<dbReference type="Gene3D" id="3.40.930.10">
    <property type="entry name" value="Mannitol-specific EII, Chain A"/>
    <property type="match status" value="1"/>
</dbReference>
<gene>
    <name evidence="2" type="ORF">A4S15_10455</name>
</gene>
<dbReference type="PANTHER" id="PTHR47738">
    <property type="entry name" value="PTS SYSTEM FRUCTOSE-LIKE EIIA COMPONENT-RELATED"/>
    <property type="match status" value="1"/>
</dbReference>
<proteinExistence type="predicted"/>
<sequence>MRTSDLLSEHSVLSSLRVSGKDHAFEQIARAIGSLHGLDAKRIFQALREREQLGSTGVGAGIAIPHAKLPSLERIVGFFARLEKPIDFAALDEEPVDLMFVLVAPEAAGADHLRALANVARLLRDPVMAEKLRGTTEPTALYTLLVGAERSHAA</sequence>
<dbReference type="InterPro" id="IPR051541">
    <property type="entry name" value="PTS_SugarTrans_NitroReg"/>
</dbReference>
<protein>
    <submittedName>
        <fullName evidence="2">Transcriptional regulator</fullName>
    </submittedName>
</protein>
<accession>A0A1W9HWG6</accession>
<evidence type="ECO:0000313" key="2">
    <source>
        <dbReference type="EMBL" id="OQW51642.1"/>
    </source>
</evidence>
<dbReference type="EMBL" id="LWDL01000018">
    <property type="protein sequence ID" value="OQW51642.1"/>
    <property type="molecule type" value="Genomic_DNA"/>
</dbReference>
<dbReference type="GO" id="GO:0030295">
    <property type="term" value="F:protein kinase activator activity"/>
    <property type="evidence" value="ECO:0007669"/>
    <property type="project" value="TreeGrafter"/>
</dbReference>
<dbReference type="PANTHER" id="PTHR47738:SF1">
    <property type="entry name" value="NITROGEN REGULATORY PROTEIN"/>
    <property type="match status" value="1"/>
</dbReference>
<evidence type="ECO:0000259" key="1">
    <source>
        <dbReference type="PROSITE" id="PS51094"/>
    </source>
</evidence>
<comment type="caution">
    <text evidence="2">The sequence shown here is derived from an EMBL/GenBank/DDBJ whole genome shotgun (WGS) entry which is preliminary data.</text>
</comment>
<dbReference type="InterPro" id="IPR016152">
    <property type="entry name" value="PTrfase/Anion_transptr"/>
</dbReference>
<dbReference type="PROSITE" id="PS00372">
    <property type="entry name" value="PTS_EIIA_TYPE_2_HIS"/>
    <property type="match status" value="1"/>
</dbReference>
<dbReference type="AlphaFoldDB" id="A0A1W9HWG6"/>
<dbReference type="CDD" id="cd00211">
    <property type="entry name" value="PTS_IIA_fru"/>
    <property type="match status" value="1"/>
</dbReference>
<dbReference type="InterPro" id="IPR002178">
    <property type="entry name" value="PTS_EIIA_type-2_dom"/>
</dbReference>
<evidence type="ECO:0000313" key="3">
    <source>
        <dbReference type="Proteomes" id="UP000192872"/>
    </source>
</evidence>
<dbReference type="Proteomes" id="UP000192872">
    <property type="component" value="Unassembled WGS sequence"/>
</dbReference>
<feature type="domain" description="PTS EIIA type-2" evidence="1">
    <location>
        <begin position="5"/>
        <end position="148"/>
    </location>
</feature>
<reference evidence="2 3" key="1">
    <citation type="journal article" date="2017" name="Water Res.">
        <title>Comammox in drinking water systems.</title>
        <authorList>
            <person name="Wang Y."/>
            <person name="Ma L."/>
            <person name="Mao Y."/>
            <person name="Jiang X."/>
            <person name="Xia Y."/>
            <person name="Yu K."/>
            <person name="Li B."/>
            <person name="Zhang T."/>
        </authorList>
    </citation>
    <scope>NUCLEOTIDE SEQUENCE [LARGE SCALE GENOMIC DNA]</scope>
    <source>
        <strain evidence="2">SG_bin8</strain>
    </source>
</reference>
<dbReference type="Pfam" id="PF00359">
    <property type="entry name" value="PTS_EIIA_2"/>
    <property type="match status" value="1"/>
</dbReference>
<name>A0A1W9HWG6_9HYPH</name>
<dbReference type="STRING" id="1827387.A4S15_10455"/>
<organism evidence="2 3">
    <name type="scientific">Candidatus Raskinella chloraquaticus</name>
    <dbReference type="NCBI Taxonomy" id="1951219"/>
    <lineage>
        <taxon>Bacteria</taxon>
        <taxon>Pseudomonadati</taxon>
        <taxon>Pseudomonadota</taxon>
        <taxon>Alphaproteobacteria</taxon>
        <taxon>Hyphomicrobiales</taxon>
        <taxon>Phreatobacteraceae</taxon>
        <taxon>Candidatus Raskinella</taxon>
    </lineage>
</organism>